<evidence type="ECO:0000313" key="2">
    <source>
        <dbReference type="Proteomes" id="UP000728032"/>
    </source>
</evidence>
<sequence>MTPYAPYDALYRAVHTRGRTERGQLMGIRFWPQVSTAVNSLSVSATDVDLFMANDSPLKEMLNEYITEHYENRNKEDDSSILDSLFLLCNIIDVIFVQPAIFLTSDTQLSMLPFYIA</sequence>
<name>A0A7R9QA24_9ACAR</name>
<gene>
    <name evidence="1" type="ORF">ONB1V03_LOCUS1202</name>
</gene>
<accession>A0A7R9QA24</accession>
<reference evidence="1" key="1">
    <citation type="submission" date="2020-11" db="EMBL/GenBank/DDBJ databases">
        <authorList>
            <person name="Tran Van P."/>
        </authorList>
    </citation>
    <scope>NUCLEOTIDE SEQUENCE</scope>
</reference>
<proteinExistence type="predicted"/>
<dbReference type="EMBL" id="OC914997">
    <property type="protein sequence ID" value="CAD7638085.1"/>
    <property type="molecule type" value="Genomic_DNA"/>
</dbReference>
<keyword evidence="2" id="KW-1185">Reference proteome</keyword>
<dbReference type="EMBL" id="CAJPVJ010000172">
    <property type="protein sequence ID" value="CAG2161598.1"/>
    <property type="molecule type" value="Genomic_DNA"/>
</dbReference>
<evidence type="ECO:0000313" key="1">
    <source>
        <dbReference type="EMBL" id="CAD7638085.1"/>
    </source>
</evidence>
<organism evidence="1">
    <name type="scientific">Oppiella nova</name>
    <dbReference type="NCBI Taxonomy" id="334625"/>
    <lineage>
        <taxon>Eukaryota</taxon>
        <taxon>Metazoa</taxon>
        <taxon>Ecdysozoa</taxon>
        <taxon>Arthropoda</taxon>
        <taxon>Chelicerata</taxon>
        <taxon>Arachnida</taxon>
        <taxon>Acari</taxon>
        <taxon>Acariformes</taxon>
        <taxon>Sarcoptiformes</taxon>
        <taxon>Oribatida</taxon>
        <taxon>Brachypylina</taxon>
        <taxon>Oppioidea</taxon>
        <taxon>Oppiidae</taxon>
        <taxon>Oppiella</taxon>
    </lineage>
</organism>
<protein>
    <submittedName>
        <fullName evidence="1">Uncharacterized protein</fullName>
    </submittedName>
</protein>
<dbReference type="Proteomes" id="UP000728032">
    <property type="component" value="Unassembled WGS sequence"/>
</dbReference>
<dbReference type="AlphaFoldDB" id="A0A7R9QA24"/>